<gene>
    <name evidence="1" type="primary">ORF27396</name>
</gene>
<feature type="non-terminal residue" evidence="1">
    <location>
        <position position="1"/>
    </location>
</feature>
<proteinExistence type="predicted"/>
<dbReference type="AlphaFoldDB" id="A0A0B6YJG7"/>
<dbReference type="EMBL" id="HACG01009472">
    <property type="protein sequence ID" value="CEK56337.1"/>
    <property type="molecule type" value="Transcribed_RNA"/>
</dbReference>
<protein>
    <submittedName>
        <fullName evidence="1">Uncharacterized protein</fullName>
    </submittedName>
</protein>
<name>A0A0B6YJG7_9EUPU</name>
<evidence type="ECO:0000313" key="1">
    <source>
        <dbReference type="EMBL" id="CEK56337.1"/>
    </source>
</evidence>
<reference evidence="1" key="1">
    <citation type="submission" date="2014-12" db="EMBL/GenBank/DDBJ databases">
        <title>Insight into the proteome of Arion vulgaris.</title>
        <authorList>
            <person name="Aradska J."/>
            <person name="Bulat T."/>
            <person name="Smidak R."/>
            <person name="Sarate P."/>
            <person name="Gangsoo J."/>
            <person name="Sialana F."/>
            <person name="Bilban M."/>
            <person name="Lubec G."/>
        </authorList>
    </citation>
    <scope>NUCLEOTIDE SEQUENCE</scope>
    <source>
        <tissue evidence="1">Skin</tissue>
    </source>
</reference>
<sequence length="59" mass="6643">SLTGPSTTWAIELVARAQSSANTRFEMVDSFILVEDFNLRFNRLPSVLSNVHSTPKRHP</sequence>
<organism evidence="1">
    <name type="scientific">Arion vulgaris</name>
    <dbReference type="NCBI Taxonomy" id="1028688"/>
    <lineage>
        <taxon>Eukaryota</taxon>
        <taxon>Metazoa</taxon>
        <taxon>Spiralia</taxon>
        <taxon>Lophotrochozoa</taxon>
        <taxon>Mollusca</taxon>
        <taxon>Gastropoda</taxon>
        <taxon>Heterobranchia</taxon>
        <taxon>Euthyneura</taxon>
        <taxon>Panpulmonata</taxon>
        <taxon>Eupulmonata</taxon>
        <taxon>Stylommatophora</taxon>
        <taxon>Helicina</taxon>
        <taxon>Arionoidea</taxon>
        <taxon>Arionidae</taxon>
        <taxon>Arion</taxon>
    </lineage>
</organism>
<accession>A0A0B6YJG7</accession>